<gene>
    <name evidence="2" type="ORF">J4215_02730</name>
</gene>
<dbReference type="AlphaFoldDB" id="A0A8T4L2I4"/>
<evidence type="ECO:0000313" key="2">
    <source>
        <dbReference type="EMBL" id="MBS3061473.1"/>
    </source>
</evidence>
<sequence length="253" mass="28780">MNTERNLFIDKTAYTSERDFLPQIPYRKRLKTARYSNPKDVQRVADRLSRFLQSGMGREFSREHHANLLIDLARQAANPKTRAAVTKRITRVLDKRRMASKTPTRVKSRTSERQQSVSGRKGNSKGAPKIRIGGGTDFHGLLEQLVKKKGLPSGVPKVPVRTEEVLIPNLWNKILRKDFAEAQRLITAFARKAKTRADWKQVSVGWIAMAIKNARTASTDPLGFLFLAEEAAEKAKDRELIAIIDHLQREKMP</sequence>
<dbReference type="Proteomes" id="UP000675968">
    <property type="component" value="Unassembled WGS sequence"/>
</dbReference>
<reference evidence="2" key="1">
    <citation type="submission" date="2021-03" db="EMBL/GenBank/DDBJ databases">
        <authorList>
            <person name="Jaffe A."/>
        </authorList>
    </citation>
    <scope>NUCLEOTIDE SEQUENCE</scope>
    <source>
        <strain evidence="2">RIFCSPLOWO2_01_FULL_AR10_48_17</strain>
    </source>
</reference>
<reference evidence="2" key="2">
    <citation type="submission" date="2021-05" db="EMBL/GenBank/DDBJ databases">
        <title>Protein family content uncovers lineage relationships and bacterial pathway maintenance mechanisms in DPANN archaea.</title>
        <authorList>
            <person name="Castelle C.J."/>
            <person name="Meheust R."/>
            <person name="Jaffe A.L."/>
            <person name="Seitz K."/>
            <person name="Gong X."/>
            <person name="Baker B.J."/>
            <person name="Banfield J.F."/>
        </authorList>
    </citation>
    <scope>NUCLEOTIDE SEQUENCE</scope>
    <source>
        <strain evidence="2">RIFCSPLOWO2_01_FULL_AR10_48_17</strain>
    </source>
</reference>
<dbReference type="EMBL" id="JAGVWC010000009">
    <property type="protein sequence ID" value="MBS3061473.1"/>
    <property type="molecule type" value="Genomic_DNA"/>
</dbReference>
<comment type="caution">
    <text evidence="2">The sequence shown here is derived from an EMBL/GenBank/DDBJ whole genome shotgun (WGS) entry which is preliminary data.</text>
</comment>
<accession>A0A8T4L2I4</accession>
<name>A0A8T4L2I4_9ARCH</name>
<evidence type="ECO:0000313" key="3">
    <source>
        <dbReference type="Proteomes" id="UP000675968"/>
    </source>
</evidence>
<evidence type="ECO:0000256" key="1">
    <source>
        <dbReference type="SAM" id="MobiDB-lite"/>
    </source>
</evidence>
<proteinExistence type="predicted"/>
<organism evidence="2 3">
    <name type="scientific">Candidatus Iainarchaeum sp</name>
    <dbReference type="NCBI Taxonomy" id="3101447"/>
    <lineage>
        <taxon>Archaea</taxon>
        <taxon>Candidatus Iainarchaeota</taxon>
        <taxon>Candidatus Iainarchaeia</taxon>
        <taxon>Candidatus Iainarchaeales</taxon>
        <taxon>Candidatus Iainarchaeaceae</taxon>
        <taxon>Candidatus Iainarchaeum</taxon>
    </lineage>
</organism>
<feature type="region of interest" description="Disordered" evidence="1">
    <location>
        <begin position="94"/>
        <end position="130"/>
    </location>
</feature>
<protein>
    <submittedName>
        <fullName evidence="2">Uncharacterized protein</fullName>
    </submittedName>
</protein>